<dbReference type="InParanoid" id="H2XNM3"/>
<organism evidence="1 2">
    <name type="scientific">Ciona intestinalis</name>
    <name type="common">Transparent sea squirt</name>
    <name type="synonym">Ascidia intestinalis</name>
    <dbReference type="NCBI Taxonomy" id="7719"/>
    <lineage>
        <taxon>Eukaryota</taxon>
        <taxon>Metazoa</taxon>
        <taxon>Chordata</taxon>
        <taxon>Tunicata</taxon>
        <taxon>Ascidiacea</taxon>
        <taxon>Phlebobranchia</taxon>
        <taxon>Cionidae</taxon>
        <taxon>Ciona</taxon>
    </lineage>
</organism>
<dbReference type="AlphaFoldDB" id="H2XNM3"/>
<name>H2XNM3_CIOIN</name>
<protein>
    <submittedName>
        <fullName evidence="1">Uncharacterized protein</fullName>
    </submittedName>
</protein>
<accession>H2XNM3</accession>
<evidence type="ECO:0000313" key="2">
    <source>
        <dbReference type="Proteomes" id="UP000008144"/>
    </source>
</evidence>
<dbReference type="Ensembl" id="ENSCINT00000031900.1">
    <property type="protein sequence ID" value="ENSCINP00000031256.1"/>
    <property type="gene ID" value="ENSCING00000022949.1"/>
</dbReference>
<reference evidence="1" key="2">
    <citation type="submission" date="2025-08" db="UniProtKB">
        <authorList>
            <consortium name="Ensembl"/>
        </authorList>
    </citation>
    <scope>IDENTIFICATION</scope>
</reference>
<reference evidence="2" key="1">
    <citation type="journal article" date="2002" name="Science">
        <title>The draft genome of Ciona intestinalis: insights into chordate and vertebrate origins.</title>
        <authorList>
            <person name="Dehal P."/>
            <person name="Satou Y."/>
            <person name="Campbell R.K."/>
            <person name="Chapman J."/>
            <person name="Degnan B."/>
            <person name="De Tomaso A."/>
            <person name="Davidson B."/>
            <person name="Di Gregorio A."/>
            <person name="Gelpke M."/>
            <person name="Goodstein D.M."/>
            <person name="Harafuji N."/>
            <person name="Hastings K.E."/>
            <person name="Ho I."/>
            <person name="Hotta K."/>
            <person name="Huang W."/>
            <person name="Kawashima T."/>
            <person name="Lemaire P."/>
            <person name="Martinez D."/>
            <person name="Meinertzhagen I.A."/>
            <person name="Necula S."/>
            <person name="Nonaka M."/>
            <person name="Putnam N."/>
            <person name="Rash S."/>
            <person name="Saiga H."/>
            <person name="Satake M."/>
            <person name="Terry A."/>
            <person name="Yamada L."/>
            <person name="Wang H.G."/>
            <person name="Awazu S."/>
            <person name="Azumi K."/>
            <person name="Boore J."/>
            <person name="Branno M."/>
            <person name="Chin-Bow S."/>
            <person name="DeSantis R."/>
            <person name="Doyle S."/>
            <person name="Francino P."/>
            <person name="Keys D.N."/>
            <person name="Haga S."/>
            <person name="Hayashi H."/>
            <person name="Hino K."/>
            <person name="Imai K.S."/>
            <person name="Inaba K."/>
            <person name="Kano S."/>
            <person name="Kobayashi K."/>
            <person name="Kobayashi M."/>
            <person name="Lee B.I."/>
            <person name="Makabe K.W."/>
            <person name="Manohar C."/>
            <person name="Matassi G."/>
            <person name="Medina M."/>
            <person name="Mochizuki Y."/>
            <person name="Mount S."/>
            <person name="Morishita T."/>
            <person name="Miura S."/>
            <person name="Nakayama A."/>
            <person name="Nishizaka S."/>
            <person name="Nomoto H."/>
            <person name="Ohta F."/>
            <person name="Oishi K."/>
            <person name="Rigoutsos I."/>
            <person name="Sano M."/>
            <person name="Sasaki A."/>
            <person name="Sasakura Y."/>
            <person name="Shoguchi E."/>
            <person name="Shin-i T."/>
            <person name="Spagnuolo A."/>
            <person name="Stainier D."/>
            <person name="Suzuki M.M."/>
            <person name="Tassy O."/>
            <person name="Takatori N."/>
            <person name="Tokuoka M."/>
            <person name="Yagi K."/>
            <person name="Yoshizaki F."/>
            <person name="Wada S."/>
            <person name="Zhang C."/>
            <person name="Hyatt P.D."/>
            <person name="Larimer F."/>
            <person name="Detter C."/>
            <person name="Doggett N."/>
            <person name="Glavina T."/>
            <person name="Hawkins T."/>
            <person name="Richardson P."/>
            <person name="Lucas S."/>
            <person name="Kohara Y."/>
            <person name="Levine M."/>
            <person name="Satoh N."/>
            <person name="Rokhsar D.S."/>
        </authorList>
    </citation>
    <scope>NUCLEOTIDE SEQUENCE [LARGE SCALE GENOMIC DNA]</scope>
</reference>
<sequence length="66" mass="6978">MTWLLAVFTGKIHKITSSACNTNKFPSAKSTSLISLQSSSSTITFIVLTAENAGILIREGAETFAA</sequence>
<keyword evidence="2" id="KW-1185">Reference proteome</keyword>
<dbReference type="HOGENOM" id="CLU_2830483_0_0_1"/>
<proteinExistence type="predicted"/>
<dbReference type="Proteomes" id="UP000008144">
    <property type="component" value="Unassembled WGS sequence"/>
</dbReference>
<evidence type="ECO:0000313" key="1">
    <source>
        <dbReference type="Ensembl" id="ENSCINP00000031256.1"/>
    </source>
</evidence>
<reference evidence="1" key="3">
    <citation type="submission" date="2025-09" db="UniProtKB">
        <authorList>
            <consortium name="Ensembl"/>
        </authorList>
    </citation>
    <scope>IDENTIFICATION</scope>
</reference>